<dbReference type="InterPro" id="IPR011060">
    <property type="entry name" value="RibuloseP-bd_barrel"/>
</dbReference>
<dbReference type="Pfam" id="PF00697">
    <property type="entry name" value="PRAI"/>
    <property type="match status" value="1"/>
</dbReference>
<evidence type="ECO:0000256" key="4">
    <source>
        <dbReference type="ARBA" id="ARBA00022272"/>
    </source>
</evidence>
<dbReference type="Gene3D" id="3.20.20.70">
    <property type="entry name" value="Aldolase class I"/>
    <property type="match status" value="1"/>
</dbReference>
<dbReference type="InterPro" id="IPR013785">
    <property type="entry name" value="Aldolase_TIM"/>
</dbReference>
<dbReference type="SUPFAM" id="SSF51366">
    <property type="entry name" value="Ribulose-phoshate binding barrel"/>
    <property type="match status" value="1"/>
</dbReference>
<proteinExistence type="inferred from homology"/>
<dbReference type="PANTHER" id="PTHR42894:SF1">
    <property type="entry name" value="N-(5'-PHOSPHORIBOSYL)ANTHRANILATE ISOMERASE"/>
    <property type="match status" value="1"/>
</dbReference>
<dbReference type="EC" id="5.3.1.24" evidence="3 9"/>
<dbReference type="GO" id="GO:0000162">
    <property type="term" value="P:L-tryptophan biosynthetic process"/>
    <property type="evidence" value="ECO:0007669"/>
    <property type="project" value="UniProtKB-UniRule"/>
</dbReference>
<dbReference type="AlphaFoldDB" id="A0A4R4ABE2"/>
<keyword evidence="7 9" id="KW-0057">Aromatic amino acid biosynthesis</keyword>
<evidence type="ECO:0000256" key="3">
    <source>
        <dbReference type="ARBA" id="ARBA00012572"/>
    </source>
</evidence>
<comment type="pathway">
    <text evidence="2 9">Amino-acid biosynthesis; L-tryptophan biosynthesis; L-tryptophan from chorismate: step 3/5.</text>
</comment>
<dbReference type="HAMAP" id="MF_00135">
    <property type="entry name" value="PRAI"/>
    <property type="match status" value="1"/>
</dbReference>
<dbReference type="PANTHER" id="PTHR42894">
    <property type="entry name" value="N-(5'-PHOSPHORIBOSYL)ANTHRANILATE ISOMERASE"/>
    <property type="match status" value="1"/>
</dbReference>
<keyword evidence="6 9" id="KW-0822">Tryptophan biosynthesis</keyword>
<evidence type="ECO:0000313" key="11">
    <source>
        <dbReference type="EMBL" id="TCW36331.1"/>
    </source>
</evidence>
<comment type="similarity">
    <text evidence="9">Belongs to the TrpF family.</text>
</comment>
<name>A0A4R4ABE2_MARGR</name>
<gene>
    <name evidence="9" type="primary">trpF</name>
    <name evidence="11" type="ORF">EDC29_104118</name>
</gene>
<dbReference type="InterPro" id="IPR044643">
    <property type="entry name" value="TrpF_fam"/>
</dbReference>
<comment type="caution">
    <text evidence="11">The sequence shown here is derived from an EMBL/GenBank/DDBJ whole genome shotgun (WGS) entry which is preliminary data.</text>
</comment>
<evidence type="ECO:0000256" key="5">
    <source>
        <dbReference type="ARBA" id="ARBA00022605"/>
    </source>
</evidence>
<keyword evidence="5 9" id="KW-0028">Amino-acid biosynthesis</keyword>
<dbReference type="Proteomes" id="UP000295247">
    <property type="component" value="Unassembled WGS sequence"/>
</dbReference>
<reference evidence="11 12" key="1">
    <citation type="submission" date="2019-03" db="EMBL/GenBank/DDBJ databases">
        <title>Genomic Encyclopedia of Type Strains, Phase IV (KMG-IV): sequencing the most valuable type-strain genomes for metagenomic binning, comparative biology and taxonomic classification.</title>
        <authorList>
            <person name="Goeker M."/>
        </authorList>
    </citation>
    <scope>NUCLEOTIDE SEQUENCE [LARGE SCALE GENOMIC DNA]</scope>
    <source>
        <strain evidence="11 12">DSM 203</strain>
    </source>
</reference>
<protein>
    <recommendedName>
        <fullName evidence="4 9">N-(5'-phosphoribosyl)anthranilate isomerase</fullName>
        <shortName evidence="9">PRAI</shortName>
        <ecNumber evidence="3 9">5.3.1.24</ecNumber>
    </recommendedName>
</protein>
<accession>A0A4R4ABE2</accession>
<dbReference type="CDD" id="cd00405">
    <property type="entry name" value="PRAI"/>
    <property type="match status" value="1"/>
</dbReference>
<dbReference type="UniPathway" id="UPA00035">
    <property type="reaction ID" value="UER00042"/>
</dbReference>
<sequence>MQRVKICCISSSEEAALAIRCGASALGLVSEMPSGPGVISEAEIAEIAARIPPPIATVLLTSRTDPAEIIAQQRRCGVNTLQLCDRLPCGAHQTIRRALPGVSLIQVVHVKGAASVEEAQTLSREVDAILLDSGNPSLRVKELGGTGRTHDWSLSAEIVKRSHTPVFLAGGLNPENVRQAIAQVQPFGLDICTGVRTAGALDEARLVAFMEAVGRCQSLGGRNSGRASMTRTRPA</sequence>
<dbReference type="RefSeq" id="WP_132229353.1">
    <property type="nucleotide sequence ID" value="NZ_NRRH01000069.1"/>
</dbReference>
<dbReference type="EMBL" id="SMDC01000004">
    <property type="protein sequence ID" value="TCW36331.1"/>
    <property type="molecule type" value="Genomic_DNA"/>
</dbReference>
<organism evidence="11 12">
    <name type="scientific">Marichromatium gracile</name>
    <name type="common">Chromatium gracile</name>
    <dbReference type="NCBI Taxonomy" id="1048"/>
    <lineage>
        <taxon>Bacteria</taxon>
        <taxon>Pseudomonadati</taxon>
        <taxon>Pseudomonadota</taxon>
        <taxon>Gammaproteobacteria</taxon>
        <taxon>Chromatiales</taxon>
        <taxon>Chromatiaceae</taxon>
        <taxon>Marichromatium</taxon>
    </lineage>
</organism>
<feature type="domain" description="N-(5'phosphoribosyl) anthranilate isomerase (PRAI)" evidence="10">
    <location>
        <begin position="4"/>
        <end position="211"/>
    </location>
</feature>
<keyword evidence="8 9" id="KW-0413">Isomerase</keyword>
<dbReference type="InterPro" id="IPR001240">
    <property type="entry name" value="PRAI_dom"/>
</dbReference>
<evidence type="ECO:0000256" key="7">
    <source>
        <dbReference type="ARBA" id="ARBA00023141"/>
    </source>
</evidence>
<evidence type="ECO:0000313" key="12">
    <source>
        <dbReference type="Proteomes" id="UP000295247"/>
    </source>
</evidence>
<evidence type="ECO:0000259" key="10">
    <source>
        <dbReference type="Pfam" id="PF00697"/>
    </source>
</evidence>
<evidence type="ECO:0000256" key="2">
    <source>
        <dbReference type="ARBA" id="ARBA00004664"/>
    </source>
</evidence>
<comment type="catalytic activity">
    <reaction evidence="1 9">
        <text>N-(5-phospho-beta-D-ribosyl)anthranilate = 1-(2-carboxyphenylamino)-1-deoxy-D-ribulose 5-phosphate</text>
        <dbReference type="Rhea" id="RHEA:21540"/>
        <dbReference type="ChEBI" id="CHEBI:18277"/>
        <dbReference type="ChEBI" id="CHEBI:58613"/>
        <dbReference type="EC" id="5.3.1.24"/>
    </reaction>
</comment>
<evidence type="ECO:0000256" key="9">
    <source>
        <dbReference type="HAMAP-Rule" id="MF_00135"/>
    </source>
</evidence>
<dbReference type="GO" id="GO:0004640">
    <property type="term" value="F:phosphoribosylanthranilate isomerase activity"/>
    <property type="evidence" value="ECO:0007669"/>
    <property type="project" value="UniProtKB-UniRule"/>
</dbReference>
<evidence type="ECO:0000256" key="1">
    <source>
        <dbReference type="ARBA" id="ARBA00001164"/>
    </source>
</evidence>
<evidence type="ECO:0000256" key="8">
    <source>
        <dbReference type="ARBA" id="ARBA00023235"/>
    </source>
</evidence>
<evidence type="ECO:0000256" key="6">
    <source>
        <dbReference type="ARBA" id="ARBA00022822"/>
    </source>
</evidence>